<dbReference type="PANTHER" id="PTHR15598">
    <property type="entry name" value="ENHANCER OF MRNA-DECAPPING PROTEIN 4"/>
    <property type="match status" value="1"/>
</dbReference>
<keyword evidence="2" id="KW-0963">Cytoplasm</keyword>
<gene>
    <name evidence="6" type="primary">EDC4</name>
    <name evidence="6" type="ORF">XENOCAPTIV_005754</name>
</gene>
<reference evidence="6 7" key="1">
    <citation type="submission" date="2021-06" db="EMBL/GenBank/DDBJ databases">
        <authorList>
            <person name="Palmer J.M."/>
        </authorList>
    </citation>
    <scope>NUCLEOTIDE SEQUENCE [LARGE SCALE GENOMIC DNA]</scope>
    <source>
        <strain evidence="6 7">XC_2019</strain>
        <tissue evidence="6">Muscle</tissue>
    </source>
</reference>
<dbReference type="Proteomes" id="UP001434883">
    <property type="component" value="Unassembled WGS sequence"/>
</dbReference>
<evidence type="ECO:0000256" key="4">
    <source>
        <dbReference type="ARBA" id="ARBA00022737"/>
    </source>
</evidence>
<keyword evidence="3" id="KW-0853">WD repeat</keyword>
<comment type="subcellular location">
    <subcellularLocation>
        <location evidence="1">Cytoplasm</location>
    </subcellularLocation>
</comment>
<feature type="non-terminal residue" evidence="6">
    <location>
        <position position="156"/>
    </location>
</feature>
<comment type="caution">
    <text evidence="6">The sequence shown here is derived from an EMBL/GenBank/DDBJ whole genome shotgun (WGS) entry which is preliminary data.</text>
</comment>
<evidence type="ECO:0000256" key="1">
    <source>
        <dbReference type="ARBA" id="ARBA00004496"/>
    </source>
</evidence>
<sequence length="156" mass="17908">MPRCLHELRPHGGRPLSCLLFCDNHKRQDPEVPFWRFLITGADQNQELKMWCTVSWTCLQTIRFSPDPFNSMVLPSLKASLDLSAEYLILTDVQRKVLYVMELRQDLGKGKASFTAVSEFLLTHPVLSFGVRDVTHSRLRHTEVLTAEEESESMST</sequence>
<keyword evidence="4" id="KW-0677">Repeat</keyword>
<accession>A0ABV0RQN2</accession>
<dbReference type="EMBL" id="JAHRIN010052040">
    <property type="protein sequence ID" value="MEQ2209908.1"/>
    <property type="molecule type" value="Genomic_DNA"/>
</dbReference>
<protein>
    <submittedName>
        <fullName evidence="6">Enhancer of mRNA decapping 4</fullName>
    </submittedName>
</protein>
<name>A0ABV0RQN2_9TELE</name>
<feature type="domain" description="Enhancer of mRNA-decapping protein 4 WD40 repeat region" evidence="5">
    <location>
        <begin position="2"/>
        <end position="106"/>
    </location>
</feature>
<keyword evidence="7" id="KW-1185">Reference proteome</keyword>
<proteinExistence type="predicted"/>
<dbReference type="InterPro" id="IPR032401">
    <property type="entry name" value="EDC4_WD40"/>
</dbReference>
<evidence type="ECO:0000313" key="7">
    <source>
        <dbReference type="Proteomes" id="UP001434883"/>
    </source>
</evidence>
<organism evidence="6 7">
    <name type="scientific">Xenoophorus captivus</name>
    <dbReference type="NCBI Taxonomy" id="1517983"/>
    <lineage>
        <taxon>Eukaryota</taxon>
        <taxon>Metazoa</taxon>
        <taxon>Chordata</taxon>
        <taxon>Craniata</taxon>
        <taxon>Vertebrata</taxon>
        <taxon>Euteleostomi</taxon>
        <taxon>Actinopterygii</taxon>
        <taxon>Neopterygii</taxon>
        <taxon>Teleostei</taxon>
        <taxon>Neoteleostei</taxon>
        <taxon>Acanthomorphata</taxon>
        <taxon>Ovalentaria</taxon>
        <taxon>Atherinomorphae</taxon>
        <taxon>Cyprinodontiformes</taxon>
        <taxon>Goodeidae</taxon>
        <taxon>Xenoophorus</taxon>
    </lineage>
</organism>
<dbReference type="Pfam" id="PF16529">
    <property type="entry name" value="Ge1_WD40"/>
    <property type="match status" value="1"/>
</dbReference>
<evidence type="ECO:0000313" key="6">
    <source>
        <dbReference type="EMBL" id="MEQ2209908.1"/>
    </source>
</evidence>
<dbReference type="PANTHER" id="PTHR15598:SF5">
    <property type="entry name" value="ENHANCER OF MRNA-DECAPPING PROTEIN 4"/>
    <property type="match status" value="1"/>
</dbReference>
<evidence type="ECO:0000256" key="2">
    <source>
        <dbReference type="ARBA" id="ARBA00022490"/>
    </source>
</evidence>
<dbReference type="InterPro" id="IPR045152">
    <property type="entry name" value="EDC4-like"/>
</dbReference>
<evidence type="ECO:0000259" key="5">
    <source>
        <dbReference type="Pfam" id="PF16529"/>
    </source>
</evidence>
<evidence type="ECO:0000256" key="3">
    <source>
        <dbReference type="ARBA" id="ARBA00022574"/>
    </source>
</evidence>